<dbReference type="EMBL" id="BMQK01000002">
    <property type="protein sequence ID" value="GGQ46879.1"/>
    <property type="molecule type" value="Genomic_DNA"/>
</dbReference>
<keyword evidence="6" id="KW-0659">Purine metabolism</keyword>
<comment type="subunit">
    <text evidence="4">Homotetramer.</text>
</comment>
<evidence type="ECO:0000259" key="10">
    <source>
        <dbReference type="Pfam" id="PF01979"/>
    </source>
</evidence>
<reference evidence="11" key="2">
    <citation type="submission" date="2020-09" db="EMBL/GenBank/DDBJ databases">
        <authorList>
            <person name="Sun Q."/>
            <person name="Ohkuma M."/>
        </authorList>
    </citation>
    <scope>NUCLEOTIDE SEQUENCE</scope>
    <source>
        <strain evidence="11">JCM 3131</strain>
    </source>
</reference>
<evidence type="ECO:0000256" key="7">
    <source>
        <dbReference type="ARBA" id="ARBA00022723"/>
    </source>
</evidence>
<evidence type="ECO:0000256" key="1">
    <source>
        <dbReference type="ARBA" id="ARBA00001947"/>
    </source>
</evidence>
<evidence type="ECO:0000256" key="3">
    <source>
        <dbReference type="ARBA" id="ARBA00010368"/>
    </source>
</evidence>
<sequence>MRDVTAVELVLRSTRVITPGGMRAASVAVAAGRIAAVLPYDAGVPAGARLEDLGDDVLLPGLVDTHVHVNDPGRTEWEGFWTATRAAAAGGVTTLVDMPLNSLPPTTTVEHLRIKQAAAVDRIHVDVGFWGGALPDNLDQLRPLHDAGVFGFKAFLSPSGVAEFPELDRERLARSMARIASFGGLLIVHAEDPHHLAAAPQRGGPRYADFLASRPRRAEDAAVAHLVAEARRLDARVHVLHLSSADALPLIAEARRAGVRLTVETCPHYLTLTAEEVPDGASEFKCCPPIREAANQDLLWRALADGTIDCVVTDHSPSTADLKTDDFATAWGGISGLQLSLPAVWTAARARGHGLEDVVRWMAARTAELVGLDDRKGAIEAGRDADFAVLAPDETFTVDPAALQHRNRVTAYAGRTLYGVVRSTWLRGERVAVDGEFTEPRGRLLTRTP</sequence>
<evidence type="ECO:0000313" key="11">
    <source>
        <dbReference type="EMBL" id="GGQ46879.1"/>
    </source>
</evidence>
<keyword evidence="7" id="KW-0479">Metal-binding</keyword>
<dbReference type="GO" id="GO:0005737">
    <property type="term" value="C:cytoplasm"/>
    <property type="evidence" value="ECO:0007669"/>
    <property type="project" value="TreeGrafter"/>
</dbReference>
<dbReference type="RefSeq" id="WP_189215841.1">
    <property type="nucleotide sequence ID" value="NZ_BMQK01000002.1"/>
</dbReference>
<dbReference type="AlphaFoldDB" id="A0A918B9W2"/>
<dbReference type="NCBIfam" id="TIGR03178">
    <property type="entry name" value="allantoinase"/>
    <property type="match status" value="1"/>
</dbReference>
<comment type="pathway">
    <text evidence="2">Nitrogen metabolism; (S)-allantoin degradation; allantoate from (S)-allantoin: step 1/1.</text>
</comment>
<keyword evidence="9" id="KW-0862">Zinc</keyword>
<evidence type="ECO:0000256" key="2">
    <source>
        <dbReference type="ARBA" id="ARBA00004968"/>
    </source>
</evidence>
<dbReference type="FunFam" id="3.20.20.140:FF:000032">
    <property type="entry name" value="Allantoinase Dal1"/>
    <property type="match status" value="1"/>
</dbReference>
<evidence type="ECO:0000256" key="5">
    <source>
        <dbReference type="ARBA" id="ARBA00012863"/>
    </source>
</evidence>
<evidence type="ECO:0000256" key="8">
    <source>
        <dbReference type="ARBA" id="ARBA00022801"/>
    </source>
</evidence>
<comment type="cofactor">
    <cofactor evidence="1">
        <name>Zn(2+)</name>
        <dbReference type="ChEBI" id="CHEBI:29105"/>
    </cofactor>
</comment>
<gene>
    <name evidence="11" type="primary">allB</name>
    <name evidence="11" type="ORF">GCM10010145_14700</name>
</gene>
<keyword evidence="12" id="KW-1185">Reference proteome</keyword>
<dbReference type="Gene3D" id="3.20.20.140">
    <property type="entry name" value="Metal-dependent hydrolases"/>
    <property type="match status" value="1"/>
</dbReference>
<feature type="domain" description="Amidohydrolase-related" evidence="10">
    <location>
        <begin position="57"/>
        <end position="431"/>
    </location>
</feature>
<evidence type="ECO:0000256" key="9">
    <source>
        <dbReference type="ARBA" id="ARBA00022833"/>
    </source>
</evidence>
<dbReference type="GO" id="GO:0050897">
    <property type="term" value="F:cobalt ion binding"/>
    <property type="evidence" value="ECO:0007669"/>
    <property type="project" value="InterPro"/>
</dbReference>
<dbReference type="GO" id="GO:0008270">
    <property type="term" value="F:zinc ion binding"/>
    <property type="evidence" value="ECO:0007669"/>
    <property type="project" value="InterPro"/>
</dbReference>
<protein>
    <recommendedName>
        <fullName evidence="5">allantoinase</fullName>
        <ecNumber evidence="5">3.5.2.5</ecNumber>
    </recommendedName>
</protein>
<evidence type="ECO:0000256" key="4">
    <source>
        <dbReference type="ARBA" id="ARBA00011881"/>
    </source>
</evidence>
<dbReference type="InterPro" id="IPR011059">
    <property type="entry name" value="Metal-dep_hydrolase_composite"/>
</dbReference>
<dbReference type="InterPro" id="IPR006680">
    <property type="entry name" value="Amidohydro-rel"/>
</dbReference>
<dbReference type="InterPro" id="IPR050138">
    <property type="entry name" value="DHOase/Allantoinase_Hydrolase"/>
</dbReference>
<keyword evidence="8" id="KW-0378">Hydrolase</keyword>
<name>A0A918B9W2_9ACTN</name>
<dbReference type="InterPro" id="IPR032466">
    <property type="entry name" value="Metal_Hydrolase"/>
</dbReference>
<comment type="caution">
    <text evidence="11">The sequence shown here is derived from an EMBL/GenBank/DDBJ whole genome shotgun (WGS) entry which is preliminary data.</text>
</comment>
<dbReference type="PANTHER" id="PTHR43668">
    <property type="entry name" value="ALLANTOINASE"/>
    <property type="match status" value="1"/>
</dbReference>
<dbReference type="Pfam" id="PF01979">
    <property type="entry name" value="Amidohydro_1"/>
    <property type="match status" value="1"/>
</dbReference>
<dbReference type="PANTHER" id="PTHR43668:SF2">
    <property type="entry name" value="ALLANTOINASE"/>
    <property type="match status" value="1"/>
</dbReference>
<dbReference type="InterPro" id="IPR017593">
    <property type="entry name" value="Allantoinase"/>
</dbReference>
<accession>A0A918B9W2</accession>
<proteinExistence type="inferred from homology"/>
<comment type="similarity">
    <text evidence="3">Belongs to the metallo-dependent hydrolases superfamily. Allantoinase family.</text>
</comment>
<dbReference type="SUPFAM" id="SSF51556">
    <property type="entry name" value="Metallo-dependent hydrolases"/>
    <property type="match status" value="1"/>
</dbReference>
<dbReference type="GO" id="GO:0006145">
    <property type="term" value="P:purine nucleobase catabolic process"/>
    <property type="evidence" value="ECO:0007669"/>
    <property type="project" value="TreeGrafter"/>
</dbReference>
<evidence type="ECO:0000256" key="6">
    <source>
        <dbReference type="ARBA" id="ARBA00022631"/>
    </source>
</evidence>
<organism evidence="11 12">
    <name type="scientific">Streptomyces ruber</name>
    <dbReference type="NCBI Taxonomy" id="83378"/>
    <lineage>
        <taxon>Bacteria</taxon>
        <taxon>Bacillati</taxon>
        <taxon>Actinomycetota</taxon>
        <taxon>Actinomycetes</taxon>
        <taxon>Kitasatosporales</taxon>
        <taxon>Streptomycetaceae</taxon>
        <taxon>Streptomyces</taxon>
    </lineage>
</organism>
<dbReference type="EC" id="3.5.2.5" evidence="5"/>
<dbReference type="GO" id="GO:0004038">
    <property type="term" value="F:allantoinase activity"/>
    <property type="evidence" value="ECO:0007669"/>
    <property type="project" value="UniProtKB-EC"/>
</dbReference>
<dbReference type="Proteomes" id="UP000620156">
    <property type="component" value="Unassembled WGS sequence"/>
</dbReference>
<evidence type="ECO:0000313" key="12">
    <source>
        <dbReference type="Proteomes" id="UP000620156"/>
    </source>
</evidence>
<dbReference type="GO" id="GO:0000256">
    <property type="term" value="P:allantoin catabolic process"/>
    <property type="evidence" value="ECO:0007669"/>
    <property type="project" value="InterPro"/>
</dbReference>
<dbReference type="SUPFAM" id="SSF51338">
    <property type="entry name" value="Composite domain of metallo-dependent hydrolases"/>
    <property type="match status" value="1"/>
</dbReference>
<reference evidence="11" key="1">
    <citation type="journal article" date="2014" name="Int. J. Syst. Evol. Microbiol.">
        <title>Complete genome sequence of Corynebacterium casei LMG S-19264T (=DSM 44701T), isolated from a smear-ripened cheese.</title>
        <authorList>
            <consortium name="US DOE Joint Genome Institute (JGI-PGF)"/>
            <person name="Walter F."/>
            <person name="Albersmeier A."/>
            <person name="Kalinowski J."/>
            <person name="Ruckert C."/>
        </authorList>
    </citation>
    <scope>NUCLEOTIDE SEQUENCE</scope>
    <source>
        <strain evidence="11">JCM 3131</strain>
    </source>
</reference>